<dbReference type="Gene3D" id="3.80.10.10">
    <property type="entry name" value="Ribonuclease Inhibitor"/>
    <property type="match status" value="1"/>
</dbReference>
<feature type="signal peptide" evidence="1">
    <location>
        <begin position="1"/>
        <end position="15"/>
    </location>
</feature>
<dbReference type="HOGENOM" id="CLU_719774_0_0_1"/>
<reference evidence="2 3" key="1">
    <citation type="journal article" date="2011" name="J. Gen. Appl. Microbiol.">
        <title>Draft genome sequencing of the enigmatic basidiomycete Mixia osmundae.</title>
        <authorList>
            <person name="Nishida H."/>
            <person name="Nagatsuka Y."/>
            <person name="Sugiyama J."/>
        </authorList>
    </citation>
    <scope>NUCLEOTIDE SEQUENCE [LARGE SCALE GENOMIC DNA]</scope>
    <source>
        <strain evidence="3">CBS 9802 / IAM 14324 / JCM 22182 / KY 12970</strain>
    </source>
</reference>
<keyword evidence="3" id="KW-1185">Reference proteome</keyword>
<evidence type="ECO:0000256" key="1">
    <source>
        <dbReference type="SAM" id="SignalP"/>
    </source>
</evidence>
<feature type="chain" id="PRO_5013311334" evidence="1">
    <location>
        <begin position="16"/>
        <end position="384"/>
    </location>
</feature>
<dbReference type="SUPFAM" id="SSF52047">
    <property type="entry name" value="RNI-like"/>
    <property type="match status" value="1"/>
</dbReference>
<dbReference type="AlphaFoldDB" id="G7DZN1"/>
<gene>
    <name evidence="2" type="primary">Mo02702</name>
    <name evidence="2" type="ORF">E5Q_02702</name>
</gene>
<protein>
    <submittedName>
        <fullName evidence="2">Uncharacterized protein</fullName>
    </submittedName>
</protein>
<evidence type="ECO:0000313" key="3">
    <source>
        <dbReference type="Proteomes" id="UP000009131"/>
    </source>
</evidence>
<dbReference type="EMBL" id="BABT02000071">
    <property type="protein sequence ID" value="GAA96041.1"/>
    <property type="molecule type" value="Genomic_DNA"/>
</dbReference>
<accession>G7DZN1</accession>
<sequence length="384" mass="42635">MISLFLLTCSASTEGYNTIWPCLSAGLVCLLTVAVRSLLAGTGFLARVPQSDRLFFAAALIASGIALSTEQILEPLRDHRQQIRMRAISQILRSLPALEHLSVVDQLNWEHEDILPFDALDGLELEHHPKSLTYSNDFSSSYAALASLLSHLDGIRCLRLRKMGQIVTAANASERRAFWIWPERRPPLRLRRLTELYLDQADLSWQDICALVPPTLSALSVRRPNLPGFESIFNHCCGSLRVLLVHHAETIAPTINFSKLQRLQAASFSHVLIGPIIGSAPDEVSTAQDLQNERIEWLQLASQAALLSALDKAQGLRHLRIDVPVSYSTGYNLAVFAKRMPRLRRMTLLSAGSSASEHVETLIEACHAIDVPVDIRETVVYNAQ</sequence>
<reference evidence="2 3" key="2">
    <citation type="journal article" date="2012" name="Open Biol.">
        <title>Characteristics of nucleosomes and linker DNA regions on the genome of the basidiomycete Mixia osmundae revealed by mono- and dinucleosome mapping.</title>
        <authorList>
            <person name="Nishida H."/>
            <person name="Kondo S."/>
            <person name="Matsumoto T."/>
            <person name="Suzuki Y."/>
            <person name="Yoshikawa H."/>
            <person name="Taylor T.D."/>
            <person name="Sugiyama J."/>
        </authorList>
    </citation>
    <scope>NUCLEOTIDE SEQUENCE [LARGE SCALE GENOMIC DNA]</scope>
    <source>
        <strain evidence="3">CBS 9802 / IAM 14324 / JCM 22182 / KY 12970</strain>
    </source>
</reference>
<dbReference type="InParanoid" id="G7DZN1"/>
<evidence type="ECO:0000313" key="2">
    <source>
        <dbReference type="EMBL" id="GAA96041.1"/>
    </source>
</evidence>
<keyword evidence="1" id="KW-0732">Signal</keyword>
<comment type="caution">
    <text evidence="2">The sequence shown here is derived from an EMBL/GenBank/DDBJ whole genome shotgun (WGS) entry which is preliminary data.</text>
</comment>
<name>G7DZN1_MIXOS</name>
<proteinExistence type="predicted"/>
<organism evidence="2 3">
    <name type="scientific">Mixia osmundae (strain CBS 9802 / IAM 14324 / JCM 22182 / KY 12970)</name>
    <dbReference type="NCBI Taxonomy" id="764103"/>
    <lineage>
        <taxon>Eukaryota</taxon>
        <taxon>Fungi</taxon>
        <taxon>Dikarya</taxon>
        <taxon>Basidiomycota</taxon>
        <taxon>Pucciniomycotina</taxon>
        <taxon>Mixiomycetes</taxon>
        <taxon>Mixiales</taxon>
        <taxon>Mixiaceae</taxon>
        <taxon>Mixia</taxon>
    </lineage>
</organism>
<dbReference type="RefSeq" id="XP_014565762.1">
    <property type="nucleotide sequence ID" value="XM_014710276.1"/>
</dbReference>
<dbReference type="InterPro" id="IPR032675">
    <property type="entry name" value="LRR_dom_sf"/>
</dbReference>
<dbReference type="Proteomes" id="UP000009131">
    <property type="component" value="Unassembled WGS sequence"/>
</dbReference>